<dbReference type="InterPro" id="IPR029061">
    <property type="entry name" value="THDP-binding"/>
</dbReference>
<feature type="domain" description="Thiamine pyrophosphate enzyme TPP-binding" evidence="5">
    <location>
        <begin position="70"/>
        <end position="215"/>
    </location>
</feature>
<dbReference type="Gene3D" id="3.40.50.970">
    <property type="match status" value="1"/>
</dbReference>
<comment type="subunit">
    <text evidence="1">Heterodimer composed of an alpha and a beta subunit.</text>
</comment>
<dbReference type="PANTHER" id="PTHR48084:SF1">
    <property type="entry name" value="2-OXOGLUTARATE SYNTHASE SUBUNIT KORB"/>
    <property type="match status" value="1"/>
</dbReference>
<dbReference type="GO" id="GO:0019164">
    <property type="term" value="F:pyruvate synthase activity"/>
    <property type="evidence" value="ECO:0007669"/>
    <property type="project" value="UniProtKB-ARBA"/>
</dbReference>
<organism evidence="6">
    <name type="scientific">Staphylothermus marinus</name>
    <dbReference type="NCBI Taxonomy" id="2280"/>
    <lineage>
        <taxon>Archaea</taxon>
        <taxon>Thermoproteota</taxon>
        <taxon>Thermoprotei</taxon>
        <taxon>Desulfurococcales</taxon>
        <taxon>Desulfurococcaceae</taxon>
        <taxon>Staphylothermus</taxon>
    </lineage>
</organism>
<evidence type="ECO:0000256" key="2">
    <source>
        <dbReference type="ARBA" id="ARBA00012691"/>
    </source>
</evidence>
<evidence type="ECO:0000256" key="3">
    <source>
        <dbReference type="ARBA" id="ARBA00023002"/>
    </source>
</evidence>
<name>A0A7C4D705_STAMA</name>
<keyword evidence="3" id="KW-0560">Oxidoreductase</keyword>
<protein>
    <recommendedName>
        <fullName evidence="2">2-oxoacid oxidoreductase (ferredoxin)</fullName>
        <ecNumber evidence="2">1.2.7.11</ecNumber>
    </recommendedName>
</protein>
<gene>
    <name evidence="6" type="ORF">ENU14_03065</name>
</gene>
<dbReference type="EC" id="1.2.7.11" evidence="2"/>
<dbReference type="CDD" id="cd03375">
    <property type="entry name" value="TPP_OGFOR"/>
    <property type="match status" value="1"/>
</dbReference>
<accession>A0A7C4D705</accession>
<sequence>MALIVEKIPPGKAHPLDPYLRLERIPTLWCPGCGLGIILATLLRAIDRRTREGVVDRNKIVFVTGIGCSARSTFYVKFDGAHTLHGRAIAFAIGAKLANPSLETIVIGGDGDIAAIGGNHLIHAARRNMDMIVIMNTNFIYAMTGGQVAPTTPPGVLTTTTPDPYRNFERPMNVIRLMSAFDVNYVARGSTIYPQLLEQYFYRSLGMKGFRFIEVISTCPEIFGRHIGLRKPIDLYRDLKKRLKVKQKPSISESELNWDGEIVLGEYIINDYPSYIELINRELFGKVVRE</sequence>
<dbReference type="InterPro" id="IPR011766">
    <property type="entry name" value="TPP_enzyme_TPP-bd"/>
</dbReference>
<dbReference type="SUPFAM" id="SSF52518">
    <property type="entry name" value="Thiamin diphosphate-binding fold (THDP-binding)"/>
    <property type="match status" value="1"/>
</dbReference>
<dbReference type="EMBL" id="DTBJ01000020">
    <property type="protein sequence ID" value="HGM58555.1"/>
    <property type="molecule type" value="Genomic_DNA"/>
</dbReference>
<evidence type="ECO:0000256" key="1">
    <source>
        <dbReference type="ARBA" id="ARBA00011631"/>
    </source>
</evidence>
<dbReference type="AlphaFoldDB" id="A0A7C4D705"/>
<dbReference type="InterPro" id="IPR051457">
    <property type="entry name" value="2-oxoacid:Fd_oxidoreductase"/>
</dbReference>
<dbReference type="Pfam" id="PF02775">
    <property type="entry name" value="TPP_enzyme_C"/>
    <property type="match status" value="1"/>
</dbReference>
<dbReference type="GO" id="GO:0018491">
    <property type="term" value="F:2-oxobutyrate synthase activity"/>
    <property type="evidence" value="ECO:0007669"/>
    <property type="project" value="UniProtKB-ARBA"/>
</dbReference>
<reference evidence="6" key="1">
    <citation type="journal article" date="2020" name="mSystems">
        <title>Genome- and Community-Level Interaction Insights into Carbon Utilization and Element Cycling Functions of Hydrothermarchaeota in Hydrothermal Sediment.</title>
        <authorList>
            <person name="Zhou Z."/>
            <person name="Liu Y."/>
            <person name="Xu W."/>
            <person name="Pan J."/>
            <person name="Luo Z.H."/>
            <person name="Li M."/>
        </authorList>
    </citation>
    <scope>NUCLEOTIDE SEQUENCE [LARGE SCALE GENOMIC DNA]</scope>
    <source>
        <strain evidence="6">SpSt-642</strain>
    </source>
</reference>
<dbReference type="PANTHER" id="PTHR48084">
    <property type="entry name" value="2-OXOGLUTARATE OXIDOREDUCTASE SUBUNIT KORB-RELATED"/>
    <property type="match status" value="1"/>
</dbReference>
<evidence type="ECO:0000313" key="6">
    <source>
        <dbReference type="EMBL" id="HGM58555.1"/>
    </source>
</evidence>
<evidence type="ECO:0000256" key="4">
    <source>
        <dbReference type="ARBA" id="ARBA00048893"/>
    </source>
</evidence>
<dbReference type="GO" id="GO:0030976">
    <property type="term" value="F:thiamine pyrophosphate binding"/>
    <property type="evidence" value="ECO:0007669"/>
    <property type="project" value="InterPro"/>
</dbReference>
<comment type="catalytic activity">
    <reaction evidence="4">
        <text>a 2-oxocarboxylate + 2 oxidized [2Fe-2S]-[ferredoxin] + CoA = an acyl-CoA + 2 reduced [2Fe-2S]-[ferredoxin] + CO2 + H(+)</text>
        <dbReference type="Rhea" id="RHEA:42316"/>
        <dbReference type="Rhea" id="RHEA-COMP:10000"/>
        <dbReference type="Rhea" id="RHEA-COMP:10001"/>
        <dbReference type="ChEBI" id="CHEBI:15378"/>
        <dbReference type="ChEBI" id="CHEBI:16526"/>
        <dbReference type="ChEBI" id="CHEBI:33737"/>
        <dbReference type="ChEBI" id="CHEBI:33738"/>
        <dbReference type="ChEBI" id="CHEBI:35179"/>
        <dbReference type="ChEBI" id="CHEBI:57287"/>
        <dbReference type="ChEBI" id="CHEBI:58342"/>
        <dbReference type="EC" id="1.2.7.11"/>
    </reaction>
</comment>
<proteinExistence type="predicted"/>
<comment type="caution">
    <text evidence="6">The sequence shown here is derived from an EMBL/GenBank/DDBJ whole genome shotgun (WGS) entry which is preliminary data.</text>
</comment>
<evidence type="ECO:0000259" key="5">
    <source>
        <dbReference type="Pfam" id="PF02775"/>
    </source>
</evidence>